<comment type="subcellular location">
    <subcellularLocation>
        <location evidence="1">Cell membrane</location>
        <topology evidence="1">Multi-pass membrane protein</topology>
    </subcellularLocation>
</comment>
<dbReference type="InterPro" id="IPR004089">
    <property type="entry name" value="MCPsignal_dom"/>
</dbReference>
<dbReference type="PROSITE" id="PS50885">
    <property type="entry name" value="HAMP"/>
    <property type="match status" value="1"/>
</dbReference>
<accession>A0A7Y9QX90</accession>
<evidence type="ECO:0000256" key="1">
    <source>
        <dbReference type="ARBA" id="ARBA00004651"/>
    </source>
</evidence>
<evidence type="ECO:0000259" key="11">
    <source>
        <dbReference type="PROSITE" id="PS50885"/>
    </source>
</evidence>
<dbReference type="GO" id="GO:0006935">
    <property type="term" value="P:chemotaxis"/>
    <property type="evidence" value="ECO:0007669"/>
    <property type="project" value="TreeGrafter"/>
</dbReference>
<keyword evidence="2" id="KW-1003">Cell membrane</keyword>
<dbReference type="GO" id="GO:0007165">
    <property type="term" value="P:signal transduction"/>
    <property type="evidence" value="ECO:0007669"/>
    <property type="project" value="UniProtKB-KW"/>
</dbReference>
<dbReference type="SMART" id="SM00283">
    <property type="entry name" value="MA"/>
    <property type="match status" value="1"/>
</dbReference>
<dbReference type="SMART" id="SM01049">
    <property type="entry name" value="Cache_2"/>
    <property type="match status" value="1"/>
</dbReference>
<dbReference type="PROSITE" id="PS50111">
    <property type="entry name" value="CHEMOTAXIS_TRANSDUC_2"/>
    <property type="match status" value="1"/>
</dbReference>
<proteinExistence type="inferred from homology"/>
<dbReference type="FunFam" id="1.10.287.950:FF:000001">
    <property type="entry name" value="Methyl-accepting chemotaxis sensory transducer"/>
    <property type="match status" value="1"/>
</dbReference>
<dbReference type="Proteomes" id="UP000518288">
    <property type="component" value="Unassembled WGS sequence"/>
</dbReference>
<evidence type="ECO:0000259" key="10">
    <source>
        <dbReference type="PROSITE" id="PS50111"/>
    </source>
</evidence>
<dbReference type="Pfam" id="PF13682">
    <property type="entry name" value="CZB"/>
    <property type="match status" value="1"/>
</dbReference>
<feature type="domain" description="Methyl-accepting transducer" evidence="10">
    <location>
        <begin position="304"/>
        <end position="533"/>
    </location>
</feature>
<evidence type="ECO:0000256" key="7">
    <source>
        <dbReference type="ARBA" id="ARBA00029447"/>
    </source>
</evidence>
<dbReference type="SUPFAM" id="SSF58104">
    <property type="entry name" value="Methyl-accepting chemotaxis protein (MCP) signaling domain"/>
    <property type="match status" value="1"/>
</dbReference>
<dbReference type="GO" id="GO:0004888">
    <property type="term" value="F:transmembrane signaling receptor activity"/>
    <property type="evidence" value="ECO:0007669"/>
    <property type="project" value="TreeGrafter"/>
</dbReference>
<dbReference type="InterPro" id="IPR025991">
    <property type="entry name" value="Chemoreceptor_zinc-bind_dom"/>
</dbReference>
<evidence type="ECO:0000313" key="12">
    <source>
        <dbReference type="EMBL" id="NYG33160.1"/>
    </source>
</evidence>
<dbReference type="EMBL" id="JACCFH010000001">
    <property type="protein sequence ID" value="NYG33160.1"/>
    <property type="molecule type" value="Genomic_DNA"/>
</dbReference>
<keyword evidence="4 9" id="KW-0812">Transmembrane</keyword>
<dbReference type="Pfam" id="PF00672">
    <property type="entry name" value="HAMP"/>
    <property type="match status" value="1"/>
</dbReference>
<keyword evidence="13" id="KW-1185">Reference proteome</keyword>
<dbReference type="SMART" id="SM00304">
    <property type="entry name" value="HAMP"/>
    <property type="match status" value="1"/>
</dbReference>
<evidence type="ECO:0000256" key="9">
    <source>
        <dbReference type="SAM" id="Phobius"/>
    </source>
</evidence>
<dbReference type="InterPro" id="IPR051310">
    <property type="entry name" value="MCP_chemotaxis"/>
</dbReference>
<dbReference type="Pfam" id="PF00015">
    <property type="entry name" value="MCPsignal"/>
    <property type="match status" value="1"/>
</dbReference>
<dbReference type="AlphaFoldDB" id="A0A7Y9QX90"/>
<dbReference type="Pfam" id="PF17200">
    <property type="entry name" value="sCache_2"/>
    <property type="match status" value="1"/>
</dbReference>
<organism evidence="12 13">
    <name type="scientific">Sphaerotilus montanus</name>
    <dbReference type="NCBI Taxonomy" id="522889"/>
    <lineage>
        <taxon>Bacteria</taxon>
        <taxon>Pseudomonadati</taxon>
        <taxon>Pseudomonadota</taxon>
        <taxon>Betaproteobacteria</taxon>
        <taxon>Burkholderiales</taxon>
        <taxon>Sphaerotilaceae</taxon>
        <taxon>Sphaerotilus</taxon>
    </lineage>
</organism>
<dbReference type="Gene3D" id="1.10.287.950">
    <property type="entry name" value="Methyl-accepting chemotaxis protein"/>
    <property type="match status" value="1"/>
</dbReference>
<sequence>MSSVATPTALAPARLPSPERASGFFAHHGLWSPGVRLFRRLNFASKALVISLALVVPLLLLLGLQVSNQYQQSMQAHLSATRQQVETAHGLLAWFQAQERAGTLTRAQAQQSARQAIAALRYDGDNYFWINDLQIRMVMHPVQPRLDGQDLGNLRDPDGVAIFREFVETVRQHGEGAVRYRWPRPGSADPVDKLSYVKGFTPWGWVIGSGLYVDDVAAAMVRQLQLDGAILAGTLLVAGYLFVSFYKVINGGLLETRRHLRAMTDGDLTTTPHPWGKDEPAQLMHDLRAMQDALRHMVRRVRHSSQEIVHSTDEIATGMTDLSSRTEQAAVSLEQSAASMEELTATVSHTLTNTETAAQVARQNAEIASEGGRVMEEVALTMEEIRLASARIGEIISTLDGISLQTNLLALNAAVEAARAGEQGRGFAVVAGEVRLLAQRSTQEAREIRGLIASSVSQVETGTAVVRKAGAAISAIVASSRQVNELLDGIAASAREQNIGITQIGQAVHELDRATQHNAALVEQTAAASAAMHDQAQVLSEEVSQFRLPAGMAAIQEAPATAVGEFDFSSAIEAHRQWKVRLRSAIAEHGQLDAQTLCRDDRCPLGQWLHGPGGARWGQRPLFVELVERHATFHRTAADVAQTINRGQYDEARRLIGAGSAFTQVSTEVASLLTRAKREL</sequence>
<gene>
    <name evidence="12" type="ORF">BDD16_002146</name>
</gene>
<evidence type="ECO:0000313" key="13">
    <source>
        <dbReference type="Proteomes" id="UP000518288"/>
    </source>
</evidence>
<feature type="transmembrane region" description="Helical" evidence="9">
    <location>
        <begin position="229"/>
        <end position="249"/>
    </location>
</feature>
<keyword evidence="5 9" id="KW-1133">Transmembrane helix</keyword>
<evidence type="ECO:0000256" key="5">
    <source>
        <dbReference type="ARBA" id="ARBA00022989"/>
    </source>
</evidence>
<name>A0A7Y9QX90_9BURK</name>
<reference evidence="12 13" key="1">
    <citation type="submission" date="2020-07" db="EMBL/GenBank/DDBJ databases">
        <title>Genomic Encyclopedia of Archaeal and Bacterial Type Strains, Phase II (KMG-II): from individual species to whole genera.</title>
        <authorList>
            <person name="Goeker M."/>
        </authorList>
    </citation>
    <scope>NUCLEOTIDE SEQUENCE [LARGE SCALE GENOMIC DNA]</scope>
    <source>
        <strain evidence="12 13">DSM 21226</strain>
    </source>
</reference>
<protein>
    <submittedName>
        <fullName evidence="12">Methyl-accepting chemotaxis protein</fullName>
    </submittedName>
</protein>
<keyword evidence="8" id="KW-0807">Transducer</keyword>
<feature type="domain" description="HAMP" evidence="11">
    <location>
        <begin position="247"/>
        <end position="299"/>
    </location>
</feature>
<evidence type="ECO:0000256" key="4">
    <source>
        <dbReference type="ARBA" id="ARBA00022692"/>
    </source>
</evidence>
<evidence type="ECO:0000256" key="2">
    <source>
        <dbReference type="ARBA" id="ARBA00022475"/>
    </source>
</evidence>
<evidence type="ECO:0000256" key="6">
    <source>
        <dbReference type="ARBA" id="ARBA00023136"/>
    </source>
</evidence>
<dbReference type="Gene3D" id="1.20.120.30">
    <property type="entry name" value="Aspartate receptor, ligand-binding domain"/>
    <property type="match status" value="1"/>
</dbReference>
<dbReference type="GO" id="GO:0005886">
    <property type="term" value="C:plasma membrane"/>
    <property type="evidence" value="ECO:0007669"/>
    <property type="project" value="UniProtKB-SubCell"/>
</dbReference>
<keyword evidence="6 9" id="KW-0472">Membrane</keyword>
<feature type="transmembrane region" description="Helical" evidence="9">
    <location>
        <begin position="43"/>
        <end position="64"/>
    </location>
</feature>
<dbReference type="InterPro" id="IPR033480">
    <property type="entry name" value="sCache_2"/>
</dbReference>
<dbReference type="InterPro" id="IPR003660">
    <property type="entry name" value="HAMP_dom"/>
</dbReference>
<dbReference type="Gene3D" id="3.30.450.20">
    <property type="entry name" value="PAS domain"/>
    <property type="match status" value="1"/>
</dbReference>
<comment type="similarity">
    <text evidence="7">Belongs to the methyl-accepting chemotaxis (MCP) protein family.</text>
</comment>
<dbReference type="CDD" id="cd11386">
    <property type="entry name" value="MCP_signal"/>
    <property type="match status" value="1"/>
</dbReference>
<dbReference type="PANTHER" id="PTHR43531:SF14">
    <property type="entry name" value="METHYL-ACCEPTING CHEMOTAXIS PROTEIN I-RELATED"/>
    <property type="match status" value="1"/>
</dbReference>
<comment type="caution">
    <text evidence="12">The sequence shown here is derived from an EMBL/GenBank/DDBJ whole genome shotgun (WGS) entry which is preliminary data.</text>
</comment>
<keyword evidence="3" id="KW-0488">Methylation</keyword>
<dbReference type="RefSeq" id="WP_179633962.1">
    <property type="nucleotide sequence ID" value="NZ_JACCFH010000001.1"/>
</dbReference>
<evidence type="ECO:0000256" key="3">
    <source>
        <dbReference type="ARBA" id="ARBA00022481"/>
    </source>
</evidence>
<evidence type="ECO:0000256" key="8">
    <source>
        <dbReference type="PROSITE-ProRule" id="PRU00284"/>
    </source>
</evidence>
<dbReference type="PANTHER" id="PTHR43531">
    <property type="entry name" value="PROTEIN ICFG"/>
    <property type="match status" value="1"/>
</dbReference>